<reference evidence="2" key="1">
    <citation type="submission" date="2016-10" db="EMBL/GenBank/DDBJ databases">
        <authorList>
            <person name="Varghese N."/>
            <person name="Submissions S."/>
        </authorList>
    </citation>
    <scope>NUCLEOTIDE SEQUENCE [LARGE SCALE GENOMIC DNA]</scope>
    <source>
        <strain evidence="2">CGMCC 1.3566</strain>
    </source>
</reference>
<dbReference type="EMBL" id="FOHJ01000004">
    <property type="protein sequence ID" value="SET36785.1"/>
    <property type="molecule type" value="Genomic_DNA"/>
</dbReference>
<dbReference type="PANTHER" id="PTHR34472:SF1">
    <property type="entry name" value="SULFUR CARRIER PROTEIN THIS"/>
    <property type="match status" value="1"/>
</dbReference>
<organism evidence="1 2">
    <name type="scientific">Salinibacillus kushneri</name>
    <dbReference type="NCBI Taxonomy" id="237682"/>
    <lineage>
        <taxon>Bacteria</taxon>
        <taxon>Bacillati</taxon>
        <taxon>Bacillota</taxon>
        <taxon>Bacilli</taxon>
        <taxon>Bacillales</taxon>
        <taxon>Bacillaceae</taxon>
        <taxon>Salinibacillus</taxon>
    </lineage>
</organism>
<protein>
    <submittedName>
        <fullName evidence="1">Sulfur carrier protein</fullName>
    </submittedName>
</protein>
<dbReference type="OrthoDB" id="9798559at2"/>
<dbReference type="InterPro" id="IPR012675">
    <property type="entry name" value="Beta-grasp_dom_sf"/>
</dbReference>
<dbReference type="CDD" id="cd00565">
    <property type="entry name" value="Ubl_ThiS"/>
    <property type="match status" value="1"/>
</dbReference>
<accession>A0A1I0DWB5</accession>
<dbReference type="AlphaFoldDB" id="A0A1I0DWB5"/>
<dbReference type="Gene3D" id="3.10.20.30">
    <property type="match status" value="1"/>
</dbReference>
<name>A0A1I0DWB5_9BACI</name>
<keyword evidence="2" id="KW-1185">Reference proteome</keyword>
<gene>
    <name evidence="1" type="ORF">SAMN05421676_104194</name>
</gene>
<dbReference type="NCBIfam" id="TIGR01683">
    <property type="entry name" value="thiS"/>
    <property type="match status" value="1"/>
</dbReference>
<dbReference type="SUPFAM" id="SSF54285">
    <property type="entry name" value="MoaD/ThiS"/>
    <property type="match status" value="1"/>
</dbReference>
<evidence type="ECO:0000313" key="1">
    <source>
        <dbReference type="EMBL" id="SET36785.1"/>
    </source>
</evidence>
<dbReference type="Proteomes" id="UP000199095">
    <property type="component" value="Unassembled WGS sequence"/>
</dbReference>
<evidence type="ECO:0000313" key="2">
    <source>
        <dbReference type="Proteomes" id="UP000199095"/>
    </source>
</evidence>
<dbReference type="STRING" id="237682.SAMN05421676_104194"/>
<sequence length="66" mass="7405">MNLLINGDYVNIPSHIQSVESLLNHFKLDQQIVVVELNGTILEKDKQNQYLTDGDKLELVHFVGGG</sequence>
<dbReference type="PANTHER" id="PTHR34472">
    <property type="entry name" value="SULFUR CARRIER PROTEIN THIS"/>
    <property type="match status" value="1"/>
</dbReference>
<dbReference type="InterPro" id="IPR010035">
    <property type="entry name" value="Thi_S"/>
</dbReference>
<dbReference type="Pfam" id="PF02597">
    <property type="entry name" value="ThiS"/>
    <property type="match status" value="1"/>
</dbReference>
<dbReference type="InterPro" id="IPR016155">
    <property type="entry name" value="Mopterin_synth/thiamin_S_b"/>
</dbReference>
<dbReference type="InterPro" id="IPR003749">
    <property type="entry name" value="ThiS/MoaD-like"/>
</dbReference>
<proteinExistence type="predicted"/>
<dbReference type="RefSeq" id="WP_093133582.1">
    <property type="nucleotide sequence ID" value="NZ_FOHJ01000004.1"/>
</dbReference>